<dbReference type="EMBL" id="BOML01000006">
    <property type="protein sequence ID" value="GID99465.1"/>
    <property type="molecule type" value="Genomic_DNA"/>
</dbReference>
<gene>
    <name evidence="2" type="ORF">Adu01nite_08160</name>
</gene>
<evidence type="ECO:0000313" key="2">
    <source>
        <dbReference type="EMBL" id="GID99465.1"/>
    </source>
</evidence>
<proteinExistence type="predicted"/>
<evidence type="ECO:0000256" key="1">
    <source>
        <dbReference type="SAM" id="MobiDB-lite"/>
    </source>
</evidence>
<feature type="region of interest" description="Disordered" evidence="1">
    <location>
        <begin position="33"/>
        <end position="61"/>
    </location>
</feature>
<accession>A0ABQ3YPK2</accession>
<sequence>MIYLGKVDRRQPEAGIDGRADLVQLDIDAGREGASTEVDRAASTVTRAASSKSVGAPRTTLTSGSLSIDRAYDV</sequence>
<keyword evidence="3" id="KW-1185">Reference proteome</keyword>
<evidence type="ECO:0000313" key="3">
    <source>
        <dbReference type="Proteomes" id="UP000637628"/>
    </source>
</evidence>
<comment type="caution">
    <text evidence="2">The sequence shown here is derived from an EMBL/GenBank/DDBJ whole genome shotgun (WGS) entry which is preliminary data.</text>
</comment>
<dbReference type="Proteomes" id="UP000637628">
    <property type="component" value="Unassembled WGS sequence"/>
</dbReference>
<protein>
    <submittedName>
        <fullName evidence="2">Uncharacterized protein</fullName>
    </submittedName>
</protein>
<name>A0ABQ3YPK2_9ACTN</name>
<reference evidence="2 3" key="1">
    <citation type="submission" date="2021-01" db="EMBL/GenBank/DDBJ databases">
        <title>Whole genome shotgun sequence of Actinoplanes durhamensis NBRC 14914.</title>
        <authorList>
            <person name="Komaki H."/>
            <person name="Tamura T."/>
        </authorList>
    </citation>
    <scope>NUCLEOTIDE SEQUENCE [LARGE SCALE GENOMIC DNA]</scope>
    <source>
        <strain evidence="2 3">NBRC 14914</strain>
    </source>
</reference>
<feature type="compositionally biased region" description="Low complexity" evidence="1">
    <location>
        <begin position="41"/>
        <end position="54"/>
    </location>
</feature>
<organism evidence="2 3">
    <name type="scientific">Paractinoplanes durhamensis</name>
    <dbReference type="NCBI Taxonomy" id="113563"/>
    <lineage>
        <taxon>Bacteria</taxon>
        <taxon>Bacillati</taxon>
        <taxon>Actinomycetota</taxon>
        <taxon>Actinomycetes</taxon>
        <taxon>Micromonosporales</taxon>
        <taxon>Micromonosporaceae</taxon>
        <taxon>Paractinoplanes</taxon>
    </lineage>
</organism>